<keyword evidence="5" id="KW-1185">Reference proteome</keyword>
<evidence type="ECO:0000256" key="1">
    <source>
        <dbReference type="ARBA" id="ARBA00023098"/>
    </source>
</evidence>
<comment type="caution">
    <text evidence="2">Lacks conserved residue(s) required for the propagation of feature annotation.</text>
</comment>
<dbReference type="GO" id="GO:0016042">
    <property type="term" value="P:lipid catabolic process"/>
    <property type="evidence" value="ECO:0007669"/>
    <property type="project" value="UniProtKB-UniRule"/>
</dbReference>
<protein>
    <submittedName>
        <fullName evidence="4">Patatin-like phospholipase family protein</fullName>
    </submittedName>
</protein>
<dbReference type="RefSeq" id="WP_342077664.1">
    <property type="nucleotide sequence ID" value="NZ_CP151767.2"/>
</dbReference>
<feature type="active site" description="Proton acceptor" evidence="2">
    <location>
        <position position="233"/>
    </location>
</feature>
<dbReference type="AlphaFoldDB" id="A0AAN0MB68"/>
<dbReference type="InterPro" id="IPR002641">
    <property type="entry name" value="PNPLA_dom"/>
</dbReference>
<proteinExistence type="predicted"/>
<feature type="active site" description="Nucleophile" evidence="2">
    <location>
        <position position="95"/>
    </location>
</feature>
<feature type="short sequence motif" description="DGA/G" evidence="2">
    <location>
        <begin position="233"/>
        <end position="235"/>
    </location>
</feature>
<dbReference type="SUPFAM" id="SSF52151">
    <property type="entry name" value="FabD/lysophospholipase-like"/>
    <property type="match status" value="1"/>
</dbReference>
<keyword evidence="2" id="KW-0378">Hydrolase</keyword>
<name>A0AAN0MB68_9RHOB</name>
<dbReference type="PROSITE" id="PS51635">
    <property type="entry name" value="PNPLA"/>
    <property type="match status" value="1"/>
</dbReference>
<feature type="short sequence motif" description="GXSXG" evidence="2">
    <location>
        <begin position="93"/>
        <end position="97"/>
    </location>
</feature>
<accession>A0AAN0MB68</accession>
<evidence type="ECO:0000259" key="3">
    <source>
        <dbReference type="PROSITE" id="PS51635"/>
    </source>
</evidence>
<dbReference type="InterPro" id="IPR016035">
    <property type="entry name" value="Acyl_Trfase/lysoPLipase"/>
</dbReference>
<keyword evidence="2" id="KW-0442">Lipid degradation</keyword>
<dbReference type="Pfam" id="PF01734">
    <property type="entry name" value="Patatin"/>
    <property type="match status" value="1"/>
</dbReference>
<sequence>MARPTGAQCVAPTDESKQFAPVLVGQSAAEMATVDMATTAMQQAVSQSSAGPVTVHVLSLSSGGQYGAFGAGFLRGWSENPVTPRPDFDLVTGVSTGGLLAPVAFAGAAFDPILDTYRGIAQADVYRNYPPLTIPFRPSVASTAPLQRLINNQLSDELIDTIAARHTNEGAQLLVSAANLDTTENRIFNLTDVASSPTSAAMRRNCLTEVLLASAAVPGLFAPRQIGGELYADGGLRDHVFFRAVESARAQVARDTGRDLRVEASVIVNGALRRPGSPAPDTLTGYFARSAEILADEVLRDSIAETVAFAQGRPHWRIKGVFAEVDLTAAGCAASQASGTIDPCVTTALFDAGRTLAATAPINWKSAQDLRQKAGEL</sequence>
<keyword evidence="1 2" id="KW-0443">Lipid metabolism</keyword>
<dbReference type="KEGG" id="yrh:AABB31_05515"/>
<gene>
    <name evidence="4" type="ORF">AABB31_05515</name>
</gene>
<reference evidence="4 5" key="2">
    <citation type="submission" date="2024-08" db="EMBL/GenBank/DDBJ databases">
        <title>Phylogenomic analyses of a clade within the roseobacter group suggest taxonomic reassignments of species of the genera Aestuariivita, Citreicella, Loktanella, Nautella, Pelagibaca, Ruegeria, Thalassobius, Thiobacimonas and Tropicibacter, and the proposal o.</title>
        <authorList>
            <person name="Jeon C.O."/>
        </authorList>
    </citation>
    <scope>NUCLEOTIDE SEQUENCE [LARGE SCALE GENOMIC DNA]</scope>
    <source>
        <strain evidence="4 5">SS1-5</strain>
    </source>
</reference>
<organism evidence="4 5">
    <name type="scientific">Yoonia rhodophyticola</name>
    <dbReference type="NCBI Taxonomy" id="3137370"/>
    <lineage>
        <taxon>Bacteria</taxon>
        <taxon>Pseudomonadati</taxon>
        <taxon>Pseudomonadota</taxon>
        <taxon>Alphaproteobacteria</taxon>
        <taxon>Rhodobacterales</taxon>
        <taxon>Paracoccaceae</taxon>
        <taxon>Yoonia</taxon>
    </lineage>
</organism>
<dbReference type="EMBL" id="CP151767">
    <property type="protein sequence ID" value="WZU68375.1"/>
    <property type="molecule type" value="Genomic_DNA"/>
</dbReference>
<dbReference type="GO" id="GO:0016787">
    <property type="term" value="F:hydrolase activity"/>
    <property type="evidence" value="ECO:0007669"/>
    <property type="project" value="UniProtKB-UniRule"/>
</dbReference>
<reference evidence="5" key="1">
    <citation type="submission" date="2024-04" db="EMBL/GenBank/DDBJ databases">
        <title>Phylogenomic analyses of a clade within the roseobacter group suggest taxonomic reassignments of species of the genera Aestuariivita, Citreicella, Loktanella, Nautella, Pelagibaca, Ruegeria, Thalassobius, Thiobacimonas and Tropicibacter, and the proposal o.</title>
        <authorList>
            <person name="Jeon C.O."/>
        </authorList>
    </citation>
    <scope>NUCLEOTIDE SEQUENCE [LARGE SCALE GENOMIC DNA]</scope>
    <source>
        <strain evidence="5">SS1-5</strain>
    </source>
</reference>
<evidence type="ECO:0000256" key="2">
    <source>
        <dbReference type="PROSITE-ProRule" id="PRU01161"/>
    </source>
</evidence>
<feature type="domain" description="PNPLA" evidence="3">
    <location>
        <begin position="58"/>
        <end position="246"/>
    </location>
</feature>
<evidence type="ECO:0000313" key="4">
    <source>
        <dbReference type="EMBL" id="WZU68375.1"/>
    </source>
</evidence>
<dbReference type="Proteomes" id="UP001470809">
    <property type="component" value="Chromosome"/>
</dbReference>
<dbReference type="Gene3D" id="3.40.1090.10">
    <property type="entry name" value="Cytosolic phospholipase A2 catalytic domain"/>
    <property type="match status" value="1"/>
</dbReference>
<evidence type="ECO:0000313" key="5">
    <source>
        <dbReference type="Proteomes" id="UP001470809"/>
    </source>
</evidence>